<keyword evidence="1" id="KW-0472">Membrane</keyword>
<evidence type="ECO:0008006" key="4">
    <source>
        <dbReference type="Google" id="ProtNLM"/>
    </source>
</evidence>
<accession>A0A1G5RXT6</accession>
<dbReference type="EMBL" id="FMWK01000006">
    <property type="protein sequence ID" value="SCZ78853.1"/>
    <property type="molecule type" value="Genomic_DNA"/>
</dbReference>
<gene>
    <name evidence="2" type="ORF">SAMN02910350_01481</name>
</gene>
<evidence type="ECO:0000256" key="1">
    <source>
        <dbReference type="SAM" id="Phobius"/>
    </source>
</evidence>
<proteinExistence type="predicted"/>
<reference evidence="2 3" key="1">
    <citation type="submission" date="2016-10" db="EMBL/GenBank/DDBJ databases">
        <authorList>
            <person name="de Groot N.N."/>
        </authorList>
    </citation>
    <scope>NUCLEOTIDE SEQUENCE [LARGE SCALE GENOMIC DNA]</scope>
    <source>
        <strain evidence="2 3">DSM 10317</strain>
    </source>
</reference>
<organism evidence="2 3">
    <name type="scientific">Pseudobutyrivibrio xylanivorans</name>
    <dbReference type="NCBI Taxonomy" id="185007"/>
    <lineage>
        <taxon>Bacteria</taxon>
        <taxon>Bacillati</taxon>
        <taxon>Bacillota</taxon>
        <taxon>Clostridia</taxon>
        <taxon>Lachnospirales</taxon>
        <taxon>Lachnospiraceae</taxon>
        <taxon>Pseudobutyrivibrio</taxon>
    </lineage>
</organism>
<sequence length="312" mass="35154">MSLSNYKSFLNIKPSIQGQPFSHDTKSAMHQRNNKEMPFYASFKKASYTIEAAVVLPLFITLMVFGMFIFRMLQVQSGVQQSLDAAGRRMAVTLGNMANDGESDNDIDPATQEPTLTGELSEAGLLIATITMAGYEVVEHKVPIEYIDGGAAGFDFSDSSVEGNYIDLKVSYDLTFPIGLLGNYTYEITQRSRCRKWVGYDKAEFSFDARYVFITDKGEAYHRNYMCTYLNPSVHKLSAEDIKTARNKSGGIYYQCHKCKDTKPGGFLYVTDYGTAWHSDINCKEIKHNIRKVLYEEVKNSMRPCSKCTGEK</sequence>
<dbReference type="AlphaFoldDB" id="A0A1G5RXT6"/>
<name>A0A1G5RXT6_PSEXY</name>
<evidence type="ECO:0000313" key="3">
    <source>
        <dbReference type="Proteomes" id="UP000199428"/>
    </source>
</evidence>
<dbReference type="RefSeq" id="WP_090162445.1">
    <property type="nucleotide sequence ID" value="NZ_FMWK01000006.1"/>
</dbReference>
<feature type="transmembrane region" description="Helical" evidence="1">
    <location>
        <begin position="46"/>
        <end position="70"/>
    </location>
</feature>
<evidence type="ECO:0000313" key="2">
    <source>
        <dbReference type="EMBL" id="SCZ78853.1"/>
    </source>
</evidence>
<keyword evidence="1" id="KW-1133">Transmembrane helix</keyword>
<protein>
    <recommendedName>
        <fullName evidence="4">Pilus assembly protein</fullName>
    </recommendedName>
</protein>
<keyword evidence="1" id="KW-0812">Transmembrane</keyword>
<dbReference type="Proteomes" id="UP000199428">
    <property type="component" value="Unassembled WGS sequence"/>
</dbReference>